<sequence>MTKRRLIKKIKDISDDTLEKEVFFQPGFEPEKIISGIKPEQQEKEMATLRERLAYYQKKETAFKKLQEENEQLKNQQ</sequence>
<feature type="non-terminal residue" evidence="1">
    <location>
        <position position="77"/>
    </location>
</feature>
<evidence type="ECO:0000313" key="1">
    <source>
        <dbReference type="EMBL" id="TKK63909.1"/>
    </source>
</evidence>
<gene>
    <name evidence="1" type="ORF">EY666_17685</name>
</gene>
<dbReference type="AlphaFoldDB" id="A0A4U3KQL5"/>
<protein>
    <submittedName>
        <fullName evidence="1">Uncharacterized protein</fullName>
    </submittedName>
</protein>
<name>A0A4U3KQL5_ENTFL</name>
<accession>A0A4U3KQL5</accession>
<reference evidence="1 2" key="1">
    <citation type="submission" date="2019-02" db="EMBL/GenBank/DDBJ databases">
        <title>Bacteria dissemination in different level of health care in South Africa: the effectiveness of infections prevention and control.</title>
        <authorList>
            <person name="Shobo C."/>
            <person name="Amoako D.G."/>
            <person name="Allam M."/>
            <person name="Ismail A."/>
            <person name="Bester L.A."/>
            <person name="Essack S.Y."/>
        </authorList>
    </citation>
    <scope>NUCLEOTIDE SEQUENCE [LARGE SCALE GENOMIC DNA]</scope>
    <source>
        <strain evidence="1 2">2SIL2</strain>
    </source>
</reference>
<dbReference type="Proteomes" id="UP000305511">
    <property type="component" value="Unassembled WGS sequence"/>
</dbReference>
<comment type="caution">
    <text evidence="1">The sequence shown here is derived from an EMBL/GenBank/DDBJ whole genome shotgun (WGS) entry which is preliminary data.</text>
</comment>
<proteinExistence type="predicted"/>
<organism evidence="1 2">
    <name type="scientific">Enterococcus faecalis</name>
    <name type="common">Streptococcus faecalis</name>
    <dbReference type="NCBI Taxonomy" id="1351"/>
    <lineage>
        <taxon>Bacteria</taxon>
        <taxon>Bacillati</taxon>
        <taxon>Bacillota</taxon>
        <taxon>Bacilli</taxon>
        <taxon>Lactobacillales</taxon>
        <taxon>Enterococcaceae</taxon>
        <taxon>Enterococcus</taxon>
    </lineage>
</organism>
<dbReference type="EMBL" id="SIYF01000578">
    <property type="protein sequence ID" value="TKK63909.1"/>
    <property type="molecule type" value="Genomic_DNA"/>
</dbReference>
<evidence type="ECO:0000313" key="2">
    <source>
        <dbReference type="Proteomes" id="UP000305511"/>
    </source>
</evidence>